<dbReference type="InterPro" id="IPR056471">
    <property type="entry name" value="HD-CE"/>
</dbReference>
<dbReference type="RefSeq" id="WP_207691931.1">
    <property type="nucleotide sequence ID" value="NZ_CP061799.1"/>
</dbReference>
<dbReference type="KEGG" id="dli:dnl_25600"/>
<accession>A0A975GGH9</accession>
<sequence length="743" mass="86301">MTKSKNKPKCFITSVGTSLADNSGSKIRDIISEKDEVALEEFMAQYSHDRTFSERNIANIIKNIQKNGKLSAEINALERYNFDQDDKIILVCSRTASAYFCACALKYYFTKESKPLLSENNVQIEVVKGLRSPKNEHFQDRGLPDFLDIIVNIIEDHKKEFNVVLNSTGGYKSLFPFMTIAGIVYGLEVIYIFERSEHLIIIPPLPLHVNIPQWTQIESLIEVFEDKSDFKDKDIFCQNKQFLGPLLKYSEKAGKEVVNRSALVKAFSEHVSEERGKPELIIRTQNSPLVRNFLKPKHREIFVRLAKIGHLIWKGDRVPEMADHALRHHSDLFHIAERVLLPIFYYDSKFLESEELFILLCALYLHDCGHVIDRIKKEDGSFMPLLPLEIRDHHHVLGYMRLKYPEVEYYMGSLIYDQICNTDEKDPERKTKWKNCWTDYLGAVACLGLYHRKKMNLKLPDEYHFFTSYPVNDKDKIYPEFKTYLKEKPASVFGKKISVDKMTLIVSLLRIIDSLDEQSNRTGNFNDIRFHLTQLEIDAKTENSRAKAIGKAFSKDKKASIDSVLKALELGFILKEDKHADRKGYEDIEPIDKIDIFRQKFDAVIEKENIHPDLIFEYANSKIRAFFKNFQIKPYTEKVYIRGIKLAADYDNTGSFITLNIDLDMEDDQEKLGKLQASYPLKINSQKFDMTDENDRNRFKDSMIESISEEYTNPEKSKDNKDIKETIVCSTLAKNNIIFKYGN</sequence>
<dbReference type="EMBL" id="CP061799">
    <property type="protein sequence ID" value="QTA80264.1"/>
    <property type="molecule type" value="Genomic_DNA"/>
</dbReference>
<dbReference type="Proteomes" id="UP000663720">
    <property type="component" value="Chromosome"/>
</dbReference>
<keyword evidence="4" id="KW-1185">Reference proteome</keyword>
<gene>
    <name evidence="3" type="ORF">dnl_25600</name>
</gene>
<dbReference type="InterPro" id="IPR013442">
    <property type="entry name" value="SSO1393-like"/>
</dbReference>
<evidence type="ECO:0000313" key="4">
    <source>
        <dbReference type="Proteomes" id="UP000663720"/>
    </source>
</evidence>
<proteinExistence type="predicted"/>
<name>A0A975GGH9_9BACT</name>
<organism evidence="3 4">
    <name type="scientific">Desulfonema limicola</name>
    <dbReference type="NCBI Taxonomy" id="45656"/>
    <lineage>
        <taxon>Bacteria</taxon>
        <taxon>Pseudomonadati</taxon>
        <taxon>Thermodesulfobacteriota</taxon>
        <taxon>Desulfobacteria</taxon>
        <taxon>Desulfobacterales</taxon>
        <taxon>Desulfococcaceae</taxon>
        <taxon>Desulfonema</taxon>
    </lineage>
</organism>
<dbReference type="Gene3D" id="3.40.50.10770">
    <property type="entry name" value="Hypothetical protein VC1899 like domain (Restriction endonuclease-like)"/>
    <property type="match status" value="1"/>
</dbReference>
<protein>
    <submittedName>
        <fullName evidence="3">CRISPR-associated domain-containing protein</fullName>
    </submittedName>
</protein>
<evidence type="ECO:0000259" key="1">
    <source>
        <dbReference type="Pfam" id="PF09651"/>
    </source>
</evidence>
<evidence type="ECO:0000259" key="2">
    <source>
        <dbReference type="Pfam" id="PF24391"/>
    </source>
</evidence>
<feature type="domain" description="HD-CE" evidence="2">
    <location>
        <begin position="318"/>
        <end position="379"/>
    </location>
</feature>
<dbReference type="NCBIfam" id="TIGR02619">
    <property type="entry name" value="putative CRISPR-associated protein, APE2256 family"/>
    <property type="match status" value="1"/>
</dbReference>
<reference evidence="3" key="1">
    <citation type="journal article" date="2021" name="Microb. Physiol.">
        <title>Proteogenomic Insights into the Physiology of Marine, Sulfate-Reducing, Filamentous Desulfonema limicola and Desulfonema magnum.</title>
        <authorList>
            <person name="Schnaars V."/>
            <person name="Wohlbrand L."/>
            <person name="Scheve S."/>
            <person name="Hinrichs C."/>
            <person name="Reinhardt R."/>
            <person name="Rabus R."/>
        </authorList>
    </citation>
    <scope>NUCLEOTIDE SEQUENCE</scope>
    <source>
        <strain evidence="3">5ac10</strain>
    </source>
</reference>
<dbReference type="Pfam" id="PF24391">
    <property type="entry name" value="HD-CE"/>
    <property type="match status" value="1"/>
</dbReference>
<dbReference type="Pfam" id="PF09651">
    <property type="entry name" value="Cas_APE2256"/>
    <property type="match status" value="1"/>
</dbReference>
<evidence type="ECO:0000313" key="3">
    <source>
        <dbReference type="EMBL" id="QTA80264.1"/>
    </source>
</evidence>
<dbReference type="AlphaFoldDB" id="A0A975GGH9"/>
<feature type="domain" description="CRISPR system ring nuclease SSO1393-like" evidence="1">
    <location>
        <begin position="69"/>
        <end position="205"/>
    </location>
</feature>